<comment type="subcellular location">
    <subcellularLocation>
        <location evidence="1">Cytoplasm</location>
        <location evidence="1">Cytoskeleton</location>
    </subcellularLocation>
</comment>
<reference evidence="7" key="1">
    <citation type="submission" date="2025-08" db="UniProtKB">
        <authorList>
            <consortium name="RefSeq"/>
        </authorList>
    </citation>
    <scope>IDENTIFICATION</scope>
    <source>
        <tissue evidence="7">Muscle</tissue>
    </source>
</reference>
<name>A0ABM1S6L9_LIMPO</name>
<dbReference type="PANTHER" id="PTHR46321:SF1">
    <property type="entry name" value="KIF-BINDING PROTEIN"/>
    <property type="match status" value="1"/>
</dbReference>
<dbReference type="GeneID" id="106457565"/>
<dbReference type="InterPro" id="IPR022083">
    <property type="entry name" value="KBP"/>
</dbReference>
<dbReference type="PANTHER" id="PTHR46321">
    <property type="entry name" value="KIF1-BINDING PROTEIN"/>
    <property type="match status" value="1"/>
</dbReference>
<evidence type="ECO:0000313" key="7">
    <source>
        <dbReference type="RefSeq" id="XP_022239274.1"/>
    </source>
</evidence>
<keyword evidence="5" id="KW-0206">Cytoskeleton</keyword>
<dbReference type="Proteomes" id="UP000694941">
    <property type="component" value="Unplaced"/>
</dbReference>
<organism evidence="6 7">
    <name type="scientific">Limulus polyphemus</name>
    <name type="common">Atlantic horseshoe crab</name>
    <dbReference type="NCBI Taxonomy" id="6850"/>
    <lineage>
        <taxon>Eukaryota</taxon>
        <taxon>Metazoa</taxon>
        <taxon>Ecdysozoa</taxon>
        <taxon>Arthropoda</taxon>
        <taxon>Chelicerata</taxon>
        <taxon>Merostomata</taxon>
        <taxon>Xiphosura</taxon>
        <taxon>Limulidae</taxon>
        <taxon>Limulus</taxon>
    </lineage>
</organism>
<evidence type="ECO:0000256" key="2">
    <source>
        <dbReference type="ARBA" id="ARBA00010305"/>
    </source>
</evidence>
<proteinExistence type="inferred from homology"/>
<comment type="similarity">
    <text evidence="2">Belongs to the KIF-binding protein family.</text>
</comment>
<evidence type="ECO:0000313" key="6">
    <source>
        <dbReference type="Proteomes" id="UP000694941"/>
    </source>
</evidence>
<dbReference type="RefSeq" id="XP_022239274.1">
    <property type="nucleotide sequence ID" value="XM_022383566.1"/>
</dbReference>
<evidence type="ECO:0000256" key="5">
    <source>
        <dbReference type="ARBA" id="ARBA00023212"/>
    </source>
</evidence>
<evidence type="ECO:0000256" key="4">
    <source>
        <dbReference type="ARBA" id="ARBA00022490"/>
    </source>
</evidence>
<gene>
    <name evidence="7" type="primary">LOC106457565</name>
</gene>
<evidence type="ECO:0000256" key="1">
    <source>
        <dbReference type="ARBA" id="ARBA00004245"/>
    </source>
</evidence>
<protein>
    <recommendedName>
        <fullName evidence="3">KIF-binding protein</fullName>
    </recommendedName>
</protein>
<dbReference type="Pfam" id="PF12309">
    <property type="entry name" value="KBP_C"/>
    <property type="match status" value="1"/>
</dbReference>
<accession>A0ABM1S6L9</accession>
<sequence>MELEGISMQWLEDSKRKYMEARRLIDEESLRDPVSEPYKSKYAAKEILSSLKNDIEGFFKHDVSKINDTFEVKGKSSRAALLYALIHFDLGVLAVDTEELNVGEEYLEKCTNLLRQFSQSHETVLIFVSSLNSLSVLWAGRNEQNKACEYLKEAEQVFSNYKKENKALPADFSDLFQPELKGSREGEFKIEKAHTLTLIKRRRPYFAQHRYSSQDFVSDKHGDLATTNTLKSDYKTKINKTHSQDQPYLLFHNQEVFEYEKDIPYSHVFNFEEARLVFLNAQKWLNEAKGYYTIEDHASDYVQVIQEMSKLFKSLSVFELSPERQCRMHKRRIDMLEECLKALNPQYYLLVCRQLMFELGETYSEMMDIKLQLFTSHCSASSESHAIKKINYLGEKAIEHFKSFISTLNGSDQKLPESLADDVVRPALIAHFYLGRLYSKLVFMDQDEQLEALSNSETNYKLIVDYVKRNPSHRDVVSQEIHAIEEMLQLIPGKMQNIMSTTLYP</sequence>
<keyword evidence="6" id="KW-1185">Reference proteome</keyword>
<evidence type="ECO:0000256" key="3">
    <source>
        <dbReference type="ARBA" id="ARBA00016840"/>
    </source>
</evidence>
<keyword evidence="4" id="KW-0963">Cytoplasm</keyword>